<keyword evidence="2" id="KW-1185">Reference proteome</keyword>
<organism evidence="1 2">
    <name type="scientific">Baia soyae</name>
    <dbReference type="NCBI Taxonomy" id="1544746"/>
    <lineage>
        <taxon>Bacteria</taxon>
        <taxon>Bacillati</taxon>
        <taxon>Bacillota</taxon>
        <taxon>Bacilli</taxon>
        <taxon>Bacillales</taxon>
        <taxon>Thermoactinomycetaceae</taxon>
        <taxon>Baia</taxon>
    </lineage>
</organism>
<dbReference type="Proteomes" id="UP000294746">
    <property type="component" value="Unassembled WGS sequence"/>
</dbReference>
<evidence type="ECO:0000313" key="1">
    <source>
        <dbReference type="EMBL" id="TCP60763.1"/>
    </source>
</evidence>
<accession>A0A4R2RD76</accession>
<dbReference type="RefSeq" id="WP_131850021.1">
    <property type="nucleotide sequence ID" value="NZ_SLXV01000069.1"/>
</dbReference>
<dbReference type="EMBL" id="SLXV01000069">
    <property type="protein sequence ID" value="TCP60763.1"/>
    <property type="molecule type" value="Genomic_DNA"/>
</dbReference>
<name>A0A4R2RD76_9BACL</name>
<protein>
    <submittedName>
        <fullName evidence="1">Uncharacterized protein</fullName>
    </submittedName>
</protein>
<dbReference type="AlphaFoldDB" id="A0A4R2RD76"/>
<reference evidence="1 2" key="1">
    <citation type="submission" date="2019-03" db="EMBL/GenBank/DDBJ databases">
        <title>Genomic Encyclopedia of Type Strains, Phase IV (KMG-IV): sequencing the most valuable type-strain genomes for metagenomic binning, comparative biology and taxonomic classification.</title>
        <authorList>
            <person name="Goeker M."/>
        </authorList>
    </citation>
    <scope>NUCLEOTIDE SEQUENCE [LARGE SCALE GENOMIC DNA]</scope>
    <source>
        <strain evidence="1 2">DSM 46831</strain>
    </source>
</reference>
<gene>
    <name evidence="1" type="ORF">EDD57_1693</name>
</gene>
<evidence type="ECO:0000313" key="2">
    <source>
        <dbReference type="Proteomes" id="UP000294746"/>
    </source>
</evidence>
<dbReference type="OrthoDB" id="2601807at2"/>
<proteinExistence type="predicted"/>
<sequence>MSVQASLDFQVRYGEGQNKMSLFNGFISNGWQWHDEDNEVCFLPVGDDGDYDWQSKEMSLPQLREIIKQKMINKEVIGVSLTWEDTDIGGSLLIWSDDKFSFMINRNRKRLMDNITDVNWYLMRLIPVIRSLDLYLSEYTMEEIS</sequence>
<comment type="caution">
    <text evidence="1">The sequence shown here is derived from an EMBL/GenBank/DDBJ whole genome shotgun (WGS) entry which is preliminary data.</text>
</comment>